<proteinExistence type="predicted"/>
<sequence>MRNQTMNTDINNKNGSKVLNLLYNATQFYTKVFIKLFGDELRVRHNKNRINLRSKCELSEHMKRDIGLD</sequence>
<dbReference type="EMBL" id="QLTR01000013">
    <property type="protein sequence ID" value="RAS62729.1"/>
    <property type="molecule type" value="Genomic_DNA"/>
</dbReference>
<evidence type="ECO:0000313" key="2">
    <source>
        <dbReference type="Proteomes" id="UP000248729"/>
    </source>
</evidence>
<name>A0A329E826_VIBDI</name>
<comment type="caution">
    <text evidence="1">The sequence shown here is derived from an EMBL/GenBank/DDBJ whole genome shotgun (WGS) entry which is preliminary data.</text>
</comment>
<accession>A0A329E826</accession>
<dbReference type="AlphaFoldDB" id="A0A329E826"/>
<organism evidence="1 2">
    <name type="scientific">Vibrio diazotrophicus</name>
    <dbReference type="NCBI Taxonomy" id="685"/>
    <lineage>
        <taxon>Bacteria</taxon>
        <taxon>Pseudomonadati</taxon>
        <taxon>Pseudomonadota</taxon>
        <taxon>Gammaproteobacteria</taxon>
        <taxon>Vibrionales</taxon>
        <taxon>Vibrionaceae</taxon>
        <taxon>Vibrio</taxon>
    </lineage>
</organism>
<gene>
    <name evidence="1" type="ORF">DET48_1133</name>
</gene>
<protein>
    <submittedName>
        <fullName evidence="1">Uncharacterized protein</fullName>
    </submittedName>
</protein>
<dbReference type="Proteomes" id="UP000248729">
    <property type="component" value="Unassembled WGS sequence"/>
</dbReference>
<evidence type="ECO:0000313" key="1">
    <source>
        <dbReference type="EMBL" id="RAS62729.1"/>
    </source>
</evidence>
<reference evidence="1 2" key="1">
    <citation type="submission" date="2018-06" db="EMBL/GenBank/DDBJ databases">
        <title>Freshwater and sediment microbial communities from various areas in North America, analyzing microbe dynamics in response to fracking.</title>
        <authorList>
            <person name="Lamendella R."/>
        </authorList>
    </citation>
    <scope>NUCLEOTIDE SEQUENCE [LARGE SCALE GENOMIC DNA]</scope>
    <source>
        <strain evidence="1 2">99A</strain>
    </source>
</reference>